<accession>E5A595</accession>
<dbReference type="VEuPathDB" id="FungiDB:LEMA_uP080320.1"/>
<gene>
    <name evidence="1" type="ORF">LEMA_uP080320.1</name>
</gene>
<protein>
    <submittedName>
        <fullName evidence="1">Predicted protein</fullName>
    </submittedName>
</protein>
<dbReference type="EMBL" id="FP929134">
    <property type="protein sequence ID" value="CBX98793.1"/>
    <property type="molecule type" value="Genomic_DNA"/>
</dbReference>
<dbReference type="InParanoid" id="E5A595"/>
<dbReference type="GeneID" id="13282094"/>
<evidence type="ECO:0000313" key="1">
    <source>
        <dbReference type="EMBL" id="CBX98793.1"/>
    </source>
</evidence>
<dbReference type="HOGENOM" id="CLU_2558699_0_0_1"/>
<proteinExistence type="predicted"/>
<evidence type="ECO:0000313" key="2">
    <source>
        <dbReference type="Proteomes" id="UP000002668"/>
    </source>
</evidence>
<organism evidence="2">
    <name type="scientific">Leptosphaeria maculans (strain JN3 / isolate v23.1.3 / race Av1-4-5-6-7-8)</name>
    <name type="common">Blackleg fungus</name>
    <name type="synonym">Phoma lingam</name>
    <dbReference type="NCBI Taxonomy" id="985895"/>
    <lineage>
        <taxon>Eukaryota</taxon>
        <taxon>Fungi</taxon>
        <taxon>Dikarya</taxon>
        <taxon>Ascomycota</taxon>
        <taxon>Pezizomycotina</taxon>
        <taxon>Dothideomycetes</taxon>
        <taxon>Pleosporomycetidae</taxon>
        <taxon>Pleosporales</taxon>
        <taxon>Pleosporineae</taxon>
        <taxon>Leptosphaeriaceae</taxon>
        <taxon>Plenodomus</taxon>
        <taxon>Plenodomus lingam/Leptosphaeria maculans species complex</taxon>
    </lineage>
</organism>
<name>E5A595_LEPMJ</name>
<dbReference type="AlphaFoldDB" id="E5A595"/>
<keyword evidence="2" id="KW-1185">Reference proteome</keyword>
<sequence length="82" mass="8915">MAEPKLPNRTSIGAHLSMLLHFVFQKPEDSVGISMFHGALSSEKTRLRDQVMGLCQPPIPKLATSLAHLPRNQAIPATITNG</sequence>
<dbReference type="Proteomes" id="UP000002668">
    <property type="component" value="Genome"/>
</dbReference>
<reference evidence="2" key="1">
    <citation type="journal article" date="2011" name="Nat. Commun.">
        <title>Effector diversification within compartments of the Leptosphaeria maculans genome affected by Repeat-Induced Point mutations.</title>
        <authorList>
            <person name="Rouxel T."/>
            <person name="Grandaubert J."/>
            <person name="Hane J.K."/>
            <person name="Hoede C."/>
            <person name="van de Wouw A.P."/>
            <person name="Couloux A."/>
            <person name="Dominguez V."/>
            <person name="Anthouard V."/>
            <person name="Bally P."/>
            <person name="Bourras S."/>
            <person name="Cozijnsen A.J."/>
            <person name="Ciuffetti L.M."/>
            <person name="Degrave A."/>
            <person name="Dilmaghani A."/>
            <person name="Duret L."/>
            <person name="Fudal I."/>
            <person name="Goodwin S.B."/>
            <person name="Gout L."/>
            <person name="Glaser N."/>
            <person name="Linglin J."/>
            <person name="Kema G.H.J."/>
            <person name="Lapalu N."/>
            <person name="Lawrence C.B."/>
            <person name="May K."/>
            <person name="Meyer M."/>
            <person name="Ollivier B."/>
            <person name="Poulain J."/>
            <person name="Schoch C.L."/>
            <person name="Simon A."/>
            <person name="Spatafora J.W."/>
            <person name="Stachowiak A."/>
            <person name="Turgeon B.G."/>
            <person name="Tyler B.M."/>
            <person name="Vincent D."/>
            <person name="Weissenbach J."/>
            <person name="Amselem J."/>
            <person name="Quesneville H."/>
            <person name="Oliver R.P."/>
            <person name="Wincker P."/>
            <person name="Balesdent M.-H."/>
            <person name="Howlett B.J."/>
        </authorList>
    </citation>
    <scope>NUCLEOTIDE SEQUENCE [LARGE SCALE GENOMIC DNA]</scope>
    <source>
        <strain evidence="2">JN3 / isolate v23.1.3 / race Av1-4-5-6-7-8</strain>
    </source>
</reference>